<gene>
    <name evidence="1" type="ORF">AA0521_1661</name>
</gene>
<dbReference type="EMBL" id="BAQJ01000079">
    <property type="protein sequence ID" value="GBQ70352.1"/>
    <property type="molecule type" value="Genomic_DNA"/>
</dbReference>
<reference evidence="1" key="1">
    <citation type="submission" date="2013-04" db="EMBL/GenBank/DDBJ databases">
        <title>The genome sequencing project of 58 acetic acid bacteria.</title>
        <authorList>
            <person name="Okamoto-Kainuma A."/>
            <person name="Ishikawa M."/>
            <person name="Umino S."/>
            <person name="Koizumi Y."/>
            <person name="Shiwa Y."/>
            <person name="Yoshikawa H."/>
            <person name="Matsutani M."/>
            <person name="Matsushita K."/>
        </authorList>
    </citation>
    <scope>NUCLEOTIDE SEQUENCE</scope>
    <source>
        <strain evidence="1">NRIC 0521</strain>
    </source>
</reference>
<keyword evidence="2" id="KW-1185">Reference proteome</keyword>
<name>A0ABQ0PI69_9PROT</name>
<evidence type="ECO:0000313" key="2">
    <source>
        <dbReference type="Proteomes" id="UP001061452"/>
    </source>
</evidence>
<comment type="caution">
    <text evidence="1">The sequence shown here is derived from an EMBL/GenBank/DDBJ whole genome shotgun (WGS) entry which is preliminary data.</text>
</comment>
<evidence type="ECO:0000313" key="1">
    <source>
        <dbReference type="EMBL" id="GBQ70352.1"/>
    </source>
</evidence>
<evidence type="ECO:0008006" key="3">
    <source>
        <dbReference type="Google" id="ProtNLM"/>
    </source>
</evidence>
<organism evidence="1 2">
    <name type="scientific">Komagataeibacter intermedius NRIC 0521</name>
    <dbReference type="NCBI Taxonomy" id="1307934"/>
    <lineage>
        <taxon>Bacteria</taxon>
        <taxon>Pseudomonadati</taxon>
        <taxon>Pseudomonadota</taxon>
        <taxon>Alphaproteobacteria</taxon>
        <taxon>Acetobacterales</taxon>
        <taxon>Acetobacteraceae</taxon>
        <taxon>Komagataeibacter</taxon>
    </lineage>
</organism>
<proteinExistence type="predicted"/>
<sequence length="63" mass="6970">MRRTRGTETSKYPEEKTSIEILLVVASERGTGQWLFLKKQNGMESPARAGDSPVCVVSGMILE</sequence>
<protein>
    <recommendedName>
        <fullName evidence="3">Transposase</fullName>
    </recommendedName>
</protein>
<accession>A0ABQ0PI69</accession>
<dbReference type="Proteomes" id="UP001061452">
    <property type="component" value="Unassembled WGS sequence"/>
</dbReference>